<dbReference type="EMBL" id="FCNZ02000005">
    <property type="protein sequence ID" value="SAL31083.1"/>
    <property type="molecule type" value="Genomic_DNA"/>
</dbReference>
<evidence type="ECO:0000313" key="2">
    <source>
        <dbReference type="EMBL" id="SAL31083.1"/>
    </source>
</evidence>
<feature type="region of interest" description="Disordered" evidence="1">
    <location>
        <begin position="20"/>
        <end position="43"/>
    </location>
</feature>
<evidence type="ECO:0000313" key="3">
    <source>
        <dbReference type="Proteomes" id="UP000054717"/>
    </source>
</evidence>
<protein>
    <submittedName>
        <fullName evidence="2">Uncharacterized protein</fullName>
    </submittedName>
</protein>
<name>A0A158GGP8_9BURK</name>
<gene>
    <name evidence="2" type="ORF">AWB66_01811</name>
</gene>
<organism evidence="2 3">
    <name type="scientific">Caballeronia telluris</name>
    <dbReference type="NCBI Taxonomy" id="326475"/>
    <lineage>
        <taxon>Bacteria</taxon>
        <taxon>Pseudomonadati</taxon>
        <taxon>Pseudomonadota</taxon>
        <taxon>Betaproteobacteria</taxon>
        <taxon>Burkholderiales</taxon>
        <taxon>Burkholderiaceae</taxon>
        <taxon>Caballeronia</taxon>
    </lineage>
</organism>
<evidence type="ECO:0000256" key="1">
    <source>
        <dbReference type="SAM" id="MobiDB-lite"/>
    </source>
</evidence>
<feature type="compositionally biased region" description="Basic and acidic residues" evidence="1">
    <location>
        <begin position="24"/>
        <end position="43"/>
    </location>
</feature>
<comment type="caution">
    <text evidence="2">The sequence shown here is derived from an EMBL/GenBank/DDBJ whole genome shotgun (WGS) entry which is preliminary data.</text>
</comment>
<accession>A0A158GGP8</accession>
<dbReference type="Proteomes" id="UP000054717">
    <property type="component" value="Unassembled WGS sequence"/>
</dbReference>
<keyword evidence="3" id="KW-1185">Reference proteome</keyword>
<sequence>MYGDARFSDCHAVILESSWSTSHSTDKAVAEKDGRANELSDNTSGDRRHLLLCLSATMRVEAKYLRHAVHVTQQFC</sequence>
<reference evidence="2" key="1">
    <citation type="submission" date="2016-01" db="EMBL/GenBank/DDBJ databases">
        <authorList>
            <person name="Peeters Charlotte."/>
        </authorList>
    </citation>
    <scope>NUCLEOTIDE SEQUENCE</scope>
    <source>
        <strain evidence="2">LMG 22936</strain>
    </source>
</reference>
<proteinExistence type="predicted"/>
<dbReference type="AlphaFoldDB" id="A0A158GGP8"/>